<reference evidence="1 2" key="1">
    <citation type="journal article" date="2023" name="Sci. Data">
        <title>Genome assembly of the Korean intertidal mud-creeper Batillaria attramentaria.</title>
        <authorList>
            <person name="Patra A.K."/>
            <person name="Ho P.T."/>
            <person name="Jun S."/>
            <person name="Lee S.J."/>
            <person name="Kim Y."/>
            <person name="Won Y.J."/>
        </authorList>
    </citation>
    <scope>NUCLEOTIDE SEQUENCE [LARGE SCALE GENOMIC DNA]</scope>
    <source>
        <strain evidence="1">Wonlab-2016</strain>
    </source>
</reference>
<comment type="caution">
    <text evidence="1">The sequence shown here is derived from an EMBL/GenBank/DDBJ whole genome shotgun (WGS) entry which is preliminary data.</text>
</comment>
<dbReference type="EMBL" id="JACVVK020000057">
    <property type="protein sequence ID" value="KAK7497523.1"/>
    <property type="molecule type" value="Genomic_DNA"/>
</dbReference>
<dbReference type="AlphaFoldDB" id="A0ABD0LE71"/>
<evidence type="ECO:0000313" key="2">
    <source>
        <dbReference type="Proteomes" id="UP001519460"/>
    </source>
</evidence>
<proteinExistence type="predicted"/>
<sequence length="128" mass="14817">MAEPVKESPNESKSRIRRREYESHLTQLSKHVEWFNKYGYSCCAVVSHISQNGALCVGSAIFGDIMHETLKNYQPLLQTLGLPQETELHSLDFLLDKCRQPPEKFIHKRTKLRQDLKQMVLQSQGEFA</sequence>
<evidence type="ECO:0000313" key="1">
    <source>
        <dbReference type="EMBL" id="KAK7497523.1"/>
    </source>
</evidence>
<dbReference type="Proteomes" id="UP001519460">
    <property type="component" value="Unassembled WGS sequence"/>
</dbReference>
<organism evidence="1 2">
    <name type="scientific">Batillaria attramentaria</name>
    <dbReference type="NCBI Taxonomy" id="370345"/>
    <lineage>
        <taxon>Eukaryota</taxon>
        <taxon>Metazoa</taxon>
        <taxon>Spiralia</taxon>
        <taxon>Lophotrochozoa</taxon>
        <taxon>Mollusca</taxon>
        <taxon>Gastropoda</taxon>
        <taxon>Caenogastropoda</taxon>
        <taxon>Sorbeoconcha</taxon>
        <taxon>Cerithioidea</taxon>
        <taxon>Batillariidae</taxon>
        <taxon>Batillaria</taxon>
    </lineage>
</organism>
<feature type="non-terminal residue" evidence="1">
    <location>
        <position position="128"/>
    </location>
</feature>
<protein>
    <submittedName>
        <fullName evidence="1">Uncharacterized protein</fullName>
    </submittedName>
</protein>
<accession>A0ABD0LE71</accession>
<name>A0ABD0LE71_9CAEN</name>
<keyword evidence="2" id="KW-1185">Reference proteome</keyword>
<gene>
    <name evidence="1" type="ORF">BaRGS_00011163</name>
</gene>